<dbReference type="InterPro" id="IPR024244">
    <property type="entry name" value="DUF2537"/>
</dbReference>
<evidence type="ECO:0000313" key="2">
    <source>
        <dbReference type="EMBL" id="BAH53296.1"/>
    </source>
</evidence>
<dbReference type="STRING" id="632772.ROP_50490"/>
<keyword evidence="1" id="KW-0472">Membrane</keyword>
<sequence length="99" mass="10477">MTMLPPHSPYPRPPTETPWFTGLLVAAFAAAVVAVAIIAFGSQLARINPALAVFLELVVVAGVAPSVWRLRRTPVWRWLVYGAAVGVLAGWCALLVGAA</sequence>
<protein>
    <submittedName>
        <fullName evidence="2">Hypothetical membrane protein</fullName>
    </submittedName>
</protein>
<dbReference type="Pfam" id="PF10801">
    <property type="entry name" value="DUF2537"/>
    <property type="match status" value="1"/>
</dbReference>
<dbReference type="PATRIC" id="fig|632772.20.peg.5274"/>
<dbReference type="HOGENOM" id="CLU_176239_0_0_11"/>
<organism evidence="2 3">
    <name type="scientific">Rhodococcus opacus (strain B4)</name>
    <dbReference type="NCBI Taxonomy" id="632772"/>
    <lineage>
        <taxon>Bacteria</taxon>
        <taxon>Bacillati</taxon>
        <taxon>Actinomycetota</taxon>
        <taxon>Actinomycetes</taxon>
        <taxon>Mycobacteriales</taxon>
        <taxon>Nocardiaceae</taxon>
        <taxon>Rhodococcus</taxon>
    </lineage>
</organism>
<evidence type="ECO:0000313" key="3">
    <source>
        <dbReference type="Proteomes" id="UP000002212"/>
    </source>
</evidence>
<reference evidence="2 3" key="1">
    <citation type="submission" date="2009-03" db="EMBL/GenBank/DDBJ databases">
        <title>Comparison of the complete genome sequences of Rhodococcus erythropolis PR4 and Rhodococcus opacus B4.</title>
        <authorList>
            <person name="Takarada H."/>
            <person name="Sekine M."/>
            <person name="Hosoyama A."/>
            <person name="Yamada R."/>
            <person name="Fujisawa T."/>
            <person name="Omata S."/>
            <person name="Shimizu A."/>
            <person name="Tsukatani N."/>
            <person name="Tanikawa S."/>
            <person name="Fujita N."/>
            <person name="Harayama S."/>
        </authorList>
    </citation>
    <scope>NUCLEOTIDE SEQUENCE [LARGE SCALE GENOMIC DNA]</scope>
    <source>
        <strain evidence="2 3">B4</strain>
    </source>
</reference>
<name>C1ATN2_RHOOB</name>
<dbReference type="KEGG" id="rop:ROP_50490"/>
<feature type="transmembrane region" description="Helical" evidence="1">
    <location>
        <begin position="47"/>
        <end position="66"/>
    </location>
</feature>
<dbReference type="EMBL" id="AP011115">
    <property type="protein sequence ID" value="BAH53296.1"/>
    <property type="molecule type" value="Genomic_DNA"/>
</dbReference>
<feature type="transmembrane region" description="Helical" evidence="1">
    <location>
        <begin position="78"/>
        <end position="98"/>
    </location>
</feature>
<proteinExistence type="predicted"/>
<feature type="transmembrane region" description="Helical" evidence="1">
    <location>
        <begin position="20"/>
        <end position="40"/>
    </location>
</feature>
<evidence type="ECO:0000256" key="1">
    <source>
        <dbReference type="SAM" id="Phobius"/>
    </source>
</evidence>
<accession>C1ATN2</accession>
<keyword evidence="1" id="KW-1133">Transmembrane helix</keyword>
<dbReference type="AlphaFoldDB" id="C1ATN2"/>
<dbReference type="Proteomes" id="UP000002212">
    <property type="component" value="Chromosome"/>
</dbReference>
<keyword evidence="1" id="KW-0812">Transmembrane</keyword>
<gene>
    <name evidence="2" type="ordered locus">ROP_50490</name>
</gene>